<accession>A0A3S2WPG7</accession>
<evidence type="ECO:0000313" key="5">
    <source>
        <dbReference type="Proteomes" id="UP000287447"/>
    </source>
</evidence>
<evidence type="ECO:0000256" key="2">
    <source>
        <dbReference type="ARBA" id="ARBA00022723"/>
    </source>
</evidence>
<dbReference type="PANTHER" id="PTHR37302:SF1">
    <property type="entry name" value="PROTEIN DINB"/>
    <property type="match status" value="1"/>
</dbReference>
<protein>
    <submittedName>
        <fullName evidence="4">Damage-inducible protein DinB</fullName>
    </submittedName>
</protein>
<name>A0A3S2WPG7_9PROT</name>
<gene>
    <name evidence="4" type="ORF">EOI86_23125</name>
</gene>
<feature type="binding site" evidence="3">
    <location>
        <position position="50"/>
    </location>
    <ligand>
        <name>a divalent metal cation</name>
        <dbReference type="ChEBI" id="CHEBI:60240"/>
    </ligand>
</feature>
<dbReference type="Pfam" id="PF05163">
    <property type="entry name" value="DinB"/>
    <property type="match status" value="1"/>
</dbReference>
<proteinExistence type="inferred from homology"/>
<dbReference type="PANTHER" id="PTHR37302">
    <property type="entry name" value="SLR1116 PROTEIN"/>
    <property type="match status" value="1"/>
</dbReference>
<dbReference type="EMBL" id="SADE01000004">
    <property type="protein sequence ID" value="RVU34017.1"/>
    <property type="molecule type" value="Genomic_DNA"/>
</dbReference>
<dbReference type="AlphaFoldDB" id="A0A3S2WPG7"/>
<dbReference type="GO" id="GO:0046872">
    <property type="term" value="F:metal ion binding"/>
    <property type="evidence" value="ECO:0007669"/>
    <property type="project" value="UniProtKB-KW"/>
</dbReference>
<dbReference type="InterPro" id="IPR007837">
    <property type="entry name" value="DinB"/>
</dbReference>
<dbReference type="OrthoDB" id="9807509at2"/>
<feature type="binding site" evidence="3">
    <location>
        <position position="141"/>
    </location>
    <ligand>
        <name>a divalent metal cation</name>
        <dbReference type="ChEBI" id="CHEBI:60240"/>
    </ligand>
</feature>
<dbReference type="Gene3D" id="1.20.120.450">
    <property type="entry name" value="dinb family like domain"/>
    <property type="match status" value="1"/>
</dbReference>
<evidence type="ECO:0000256" key="1">
    <source>
        <dbReference type="ARBA" id="ARBA00008635"/>
    </source>
</evidence>
<comment type="similarity">
    <text evidence="1">Belongs to the DinB family.</text>
</comment>
<reference evidence="5" key="1">
    <citation type="submission" date="2019-01" db="EMBL/GenBank/DDBJ databases">
        <title>Gri0909 isolated from a small marine red alga.</title>
        <authorList>
            <person name="Kim J."/>
            <person name="Jeong S.E."/>
            <person name="Jeon C.O."/>
        </authorList>
    </citation>
    <scope>NUCLEOTIDE SEQUENCE [LARGE SCALE GENOMIC DNA]</scope>
    <source>
        <strain evidence="5">Gri0909</strain>
    </source>
</reference>
<organism evidence="4 5">
    <name type="scientific">Hwanghaeella grinnelliae</name>
    <dbReference type="NCBI Taxonomy" id="2500179"/>
    <lineage>
        <taxon>Bacteria</taxon>
        <taxon>Pseudomonadati</taxon>
        <taxon>Pseudomonadota</taxon>
        <taxon>Alphaproteobacteria</taxon>
        <taxon>Rhodospirillales</taxon>
        <taxon>Rhodospirillaceae</taxon>
        <taxon>Hwanghaeella</taxon>
    </lineage>
</organism>
<evidence type="ECO:0000313" key="4">
    <source>
        <dbReference type="EMBL" id="RVU34017.1"/>
    </source>
</evidence>
<keyword evidence="2 3" id="KW-0479">Metal-binding</keyword>
<sequence>MITADYVRTMARYNAWQNGAIYDAAGGLSDKMRQLDRGAFFGSIHATLSHILWADTIWMSRFSDIDPPPGGIETSPNYFSDWDRMATARLDMDAVIRDWSQRVDANWLAGELTWYSTVSGGMTTRSAALLVTHFFNHQTHHRGQVHAMLTAAGAKTEATDLGFMPDEA</sequence>
<comment type="caution">
    <text evidence="4">The sequence shown here is derived from an EMBL/GenBank/DDBJ whole genome shotgun (WGS) entry which is preliminary data.</text>
</comment>
<dbReference type="InterPro" id="IPR034660">
    <property type="entry name" value="DinB/YfiT-like"/>
</dbReference>
<keyword evidence="5" id="KW-1185">Reference proteome</keyword>
<feature type="binding site" evidence="3">
    <location>
        <position position="137"/>
    </location>
    <ligand>
        <name>a divalent metal cation</name>
        <dbReference type="ChEBI" id="CHEBI:60240"/>
    </ligand>
</feature>
<evidence type="ECO:0000256" key="3">
    <source>
        <dbReference type="PIRSR" id="PIRSR607837-1"/>
    </source>
</evidence>
<dbReference type="RefSeq" id="WP_127768047.1">
    <property type="nucleotide sequence ID" value="NZ_SADE01000004.1"/>
</dbReference>
<dbReference type="Proteomes" id="UP000287447">
    <property type="component" value="Unassembled WGS sequence"/>
</dbReference>
<dbReference type="SUPFAM" id="SSF109854">
    <property type="entry name" value="DinB/YfiT-like putative metalloenzymes"/>
    <property type="match status" value="1"/>
</dbReference>